<organism evidence="1 2">
    <name type="scientific">Nonomuraea rubra</name>
    <dbReference type="NCBI Taxonomy" id="46180"/>
    <lineage>
        <taxon>Bacteria</taxon>
        <taxon>Bacillati</taxon>
        <taxon>Actinomycetota</taxon>
        <taxon>Actinomycetes</taxon>
        <taxon>Streptosporangiales</taxon>
        <taxon>Streptosporangiaceae</taxon>
        <taxon>Nonomuraea</taxon>
    </lineage>
</organism>
<gene>
    <name evidence="1" type="ORF">HD593_011649</name>
</gene>
<name>A0A7X0P7T2_9ACTN</name>
<protein>
    <submittedName>
        <fullName evidence="1">Uncharacterized protein</fullName>
    </submittedName>
</protein>
<evidence type="ECO:0000313" key="1">
    <source>
        <dbReference type="EMBL" id="MBB6556854.1"/>
    </source>
</evidence>
<proteinExistence type="predicted"/>
<dbReference type="RefSeq" id="WP_185111280.1">
    <property type="nucleotide sequence ID" value="NZ_BAAAXY010000180.1"/>
</dbReference>
<reference evidence="1 2" key="1">
    <citation type="submission" date="2020-08" db="EMBL/GenBank/DDBJ databases">
        <title>Sequencing the genomes of 1000 actinobacteria strains.</title>
        <authorList>
            <person name="Klenk H.-P."/>
        </authorList>
    </citation>
    <scope>NUCLEOTIDE SEQUENCE [LARGE SCALE GENOMIC DNA]</scope>
    <source>
        <strain evidence="1 2">DSM 43768</strain>
    </source>
</reference>
<dbReference type="Proteomes" id="UP000565579">
    <property type="component" value="Unassembled WGS sequence"/>
</dbReference>
<accession>A0A7X0P7T2</accession>
<sequence length="173" mass="18818">MSPLVIELDPLRAAGPVLLGASFEEAGRMLAAWGTPRPYAPYPGAEPLDWRLMGSGVDVHVFCGSAGVVQTIVIYRDFDVEPRARVFLLGMDVFSTPAEQVITELRARYEVEVEQGDCDLVVPGLSVGMSRSTVPCPDDDQETIDRYTCFESVLIAGPGYYDPPPPLRRNGAS</sequence>
<evidence type="ECO:0000313" key="2">
    <source>
        <dbReference type="Proteomes" id="UP000565579"/>
    </source>
</evidence>
<comment type="caution">
    <text evidence="1">The sequence shown here is derived from an EMBL/GenBank/DDBJ whole genome shotgun (WGS) entry which is preliminary data.</text>
</comment>
<dbReference type="AlphaFoldDB" id="A0A7X0P7T2"/>
<keyword evidence="2" id="KW-1185">Reference proteome</keyword>
<dbReference type="EMBL" id="JACHMI010000001">
    <property type="protein sequence ID" value="MBB6556854.1"/>
    <property type="molecule type" value="Genomic_DNA"/>
</dbReference>